<dbReference type="GO" id="GO:0071949">
    <property type="term" value="F:FAD binding"/>
    <property type="evidence" value="ECO:0007669"/>
    <property type="project" value="InterPro"/>
</dbReference>
<dbReference type="SUPFAM" id="SSF51905">
    <property type="entry name" value="FAD/NAD(P)-binding domain"/>
    <property type="match status" value="1"/>
</dbReference>
<dbReference type="RefSeq" id="WP_048113200.1">
    <property type="nucleotide sequence ID" value="NZ_CP010070.1"/>
</dbReference>
<dbReference type="PANTHER" id="PTHR42685">
    <property type="entry name" value="GERANYLGERANYL DIPHOSPHATE REDUCTASE"/>
    <property type="match status" value="1"/>
</dbReference>
<gene>
    <name evidence="2" type="ORF">Mpt1_c12790</name>
</gene>
<dbReference type="EMBL" id="CP010070">
    <property type="protein sequence ID" value="AIZ57141.1"/>
    <property type="molecule type" value="Genomic_DNA"/>
</dbReference>
<dbReference type="PANTHER" id="PTHR42685:SF18">
    <property type="entry name" value="DIGERANYLGERANYLGLYCEROPHOSPHOLIPID REDUCTASE"/>
    <property type="match status" value="1"/>
</dbReference>
<dbReference type="Pfam" id="PF01494">
    <property type="entry name" value="FAD_binding_3"/>
    <property type="match status" value="1"/>
</dbReference>
<sequence>MIGKYDAAVIGGGPAGTITAGILAEDYEVVVFEEHSSSGLPMQCAGLVTQGVLDMCEVVPEILNRIKGADVVFPGGGRIEVRSKETKALLIDRTDLDRKLADKASDKGAEIRYGTKYSAHKTTEDGVLIEADGKEIISKLIIGADGQGSAVAMSLGNNLPKEYVSGIEVDVKHTSVYDDIMVLRIGSEFAPGFFSWEIPFGDMTRIGLCVNPEKGIPIEYLKKLMKELNIGTDEITSKYAGKIPLGGRPRSFGERTLLIGDAAGQVKPVSGGGLQPICKAAPILGRIAKESIAEDRTSSEFLSGYEKEWKKELGRELSNGYRIRKIYNSLSDEKFDKVFGIIDREDIRSILNGIDLDNPSGVARPMLKHPGVGIRLLPMIMRGLL</sequence>
<evidence type="ECO:0000313" key="3">
    <source>
        <dbReference type="Proteomes" id="UP000030787"/>
    </source>
</evidence>
<dbReference type="AlphaFoldDB" id="A0A0A7LI24"/>
<dbReference type="Gene3D" id="3.50.50.60">
    <property type="entry name" value="FAD/NAD(P)-binding domain"/>
    <property type="match status" value="1"/>
</dbReference>
<name>A0A0A7LI24_9ARCH</name>
<reference evidence="2 3" key="1">
    <citation type="journal article" date="2014" name="Appl. Environ. Microbiol.">
        <title>Comparative Genome Analysis of 'Candidatus Methanoplasma termitum' Indicates a New Mode of Energy Metabolism in the Seventh Order of Methanogens.</title>
        <authorList>
            <person name="Lang K."/>
            <person name="Schuldes J."/>
            <person name="Klingl A."/>
            <person name="Poehlein A."/>
            <person name="Daniel R."/>
            <person name="Brune A."/>
        </authorList>
    </citation>
    <scope>NUCLEOTIDE SEQUENCE [LARGE SCALE GENOMIC DNA]</scope>
    <source>
        <strain evidence="3">Mpt1</strain>
    </source>
</reference>
<keyword evidence="3" id="KW-1185">Reference proteome</keyword>
<dbReference type="GO" id="GO:0016628">
    <property type="term" value="F:oxidoreductase activity, acting on the CH-CH group of donors, NAD or NADP as acceptor"/>
    <property type="evidence" value="ECO:0007669"/>
    <property type="project" value="InterPro"/>
</dbReference>
<organism evidence="2 3">
    <name type="scientific">Candidatus Methanoplasma termitum</name>
    <dbReference type="NCBI Taxonomy" id="1577791"/>
    <lineage>
        <taxon>Archaea</taxon>
        <taxon>Methanobacteriati</taxon>
        <taxon>Thermoplasmatota</taxon>
        <taxon>Thermoplasmata</taxon>
        <taxon>Methanomassiliicoccales</taxon>
        <taxon>Methanomassiliicoccaceae</taxon>
        <taxon>Candidatus Methanoplasma</taxon>
    </lineage>
</organism>
<dbReference type="HOGENOM" id="CLU_024648_0_1_2"/>
<protein>
    <submittedName>
        <fullName evidence="2">Digeranylgeranylglycerophospholipid reductase</fullName>
        <ecNumber evidence="2">1.3.99.34</ecNumber>
    </submittedName>
</protein>
<proteinExistence type="predicted"/>
<accession>A0A0A7LI24</accession>
<dbReference type="STRING" id="1577791.Mpt1_c12790"/>
<dbReference type="NCBIfam" id="TIGR02032">
    <property type="entry name" value="GG-red-SF"/>
    <property type="match status" value="1"/>
</dbReference>
<dbReference type="InterPro" id="IPR036188">
    <property type="entry name" value="FAD/NAD-bd_sf"/>
</dbReference>
<dbReference type="OrthoDB" id="46008at2157"/>
<dbReference type="Gene3D" id="3.30.9.10">
    <property type="entry name" value="D-Amino Acid Oxidase, subunit A, domain 2"/>
    <property type="match status" value="1"/>
</dbReference>
<keyword evidence="2" id="KW-0560">Oxidoreductase</keyword>
<dbReference type="GeneID" id="24818940"/>
<dbReference type="EC" id="1.3.99.34" evidence="2"/>
<evidence type="ECO:0000313" key="2">
    <source>
        <dbReference type="EMBL" id="AIZ57141.1"/>
    </source>
</evidence>
<evidence type="ECO:0000259" key="1">
    <source>
        <dbReference type="Pfam" id="PF01494"/>
    </source>
</evidence>
<dbReference type="PRINTS" id="PR00420">
    <property type="entry name" value="RNGMNOXGNASE"/>
</dbReference>
<dbReference type="InterPro" id="IPR011777">
    <property type="entry name" value="Geranylgeranyl_Rdtase_fam"/>
</dbReference>
<feature type="domain" description="FAD-binding" evidence="1">
    <location>
        <begin position="5"/>
        <end position="163"/>
    </location>
</feature>
<dbReference type="Proteomes" id="UP000030787">
    <property type="component" value="Chromosome"/>
</dbReference>
<dbReference type="KEGG" id="mear:Mpt1_c12790"/>
<dbReference type="InterPro" id="IPR002938">
    <property type="entry name" value="FAD-bd"/>
</dbReference>
<dbReference type="InterPro" id="IPR050407">
    <property type="entry name" value="Geranylgeranyl_reductase"/>
</dbReference>